<keyword evidence="9" id="KW-1185">Reference proteome</keyword>
<protein>
    <submittedName>
        <fullName evidence="10">Uncharacterized protein</fullName>
    </submittedName>
</protein>
<dbReference type="SUPFAM" id="SSF57903">
    <property type="entry name" value="FYVE/PHD zinc finger"/>
    <property type="match status" value="1"/>
</dbReference>
<feature type="compositionally biased region" description="Basic and acidic residues" evidence="5">
    <location>
        <begin position="635"/>
        <end position="645"/>
    </location>
</feature>
<organism evidence="9 10">
    <name type="scientific">Acrobeloides nanus</name>
    <dbReference type="NCBI Taxonomy" id="290746"/>
    <lineage>
        <taxon>Eukaryota</taxon>
        <taxon>Metazoa</taxon>
        <taxon>Ecdysozoa</taxon>
        <taxon>Nematoda</taxon>
        <taxon>Chromadorea</taxon>
        <taxon>Rhabditida</taxon>
        <taxon>Tylenchina</taxon>
        <taxon>Cephalobomorpha</taxon>
        <taxon>Cephaloboidea</taxon>
        <taxon>Cephalobidae</taxon>
        <taxon>Acrobeloides</taxon>
    </lineage>
</organism>
<dbReference type="InterPro" id="IPR000008">
    <property type="entry name" value="C2_dom"/>
</dbReference>
<dbReference type="GO" id="GO:0006886">
    <property type="term" value="P:intracellular protein transport"/>
    <property type="evidence" value="ECO:0007669"/>
    <property type="project" value="InterPro"/>
</dbReference>
<dbReference type="GO" id="GO:0005886">
    <property type="term" value="C:plasma membrane"/>
    <property type="evidence" value="ECO:0007669"/>
    <property type="project" value="TreeGrafter"/>
</dbReference>
<dbReference type="InterPro" id="IPR038113">
    <property type="entry name" value="MITD1_C_sf"/>
</dbReference>
<dbReference type="GO" id="GO:0031267">
    <property type="term" value="F:small GTPase binding"/>
    <property type="evidence" value="ECO:0007669"/>
    <property type="project" value="InterPro"/>
</dbReference>
<evidence type="ECO:0000256" key="3">
    <source>
        <dbReference type="ARBA" id="ARBA00022833"/>
    </source>
</evidence>
<dbReference type="InterPro" id="IPR013083">
    <property type="entry name" value="Znf_RING/FYVE/PHD"/>
</dbReference>
<dbReference type="PROSITE" id="PS50178">
    <property type="entry name" value="ZF_FYVE"/>
    <property type="match status" value="1"/>
</dbReference>
<feature type="region of interest" description="Disordered" evidence="5">
    <location>
        <begin position="1158"/>
        <end position="1202"/>
    </location>
</feature>
<dbReference type="Gene3D" id="3.40.250.10">
    <property type="entry name" value="Rhodanese-like domain"/>
    <property type="match status" value="1"/>
</dbReference>
<evidence type="ECO:0000259" key="8">
    <source>
        <dbReference type="PROSITE" id="PS50916"/>
    </source>
</evidence>
<evidence type="ECO:0000259" key="7">
    <source>
        <dbReference type="PROSITE" id="PS50178"/>
    </source>
</evidence>
<feature type="compositionally biased region" description="Low complexity" evidence="5">
    <location>
        <begin position="1184"/>
        <end position="1201"/>
    </location>
</feature>
<dbReference type="Gene3D" id="3.30.40.10">
    <property type="entry name" value="Zinc/RING finger domain, C3HC4 (zinc finger)"/>
    <property type="match status" value="1"/>
</dbReference>
<evidence type="ECO:0000256" key="5">
    <source>
        <dbReference type="SAM" id="MobiDB-lite"/>
    </source>
</evidence>
<dbReference type="CDD" id="cd15747">
    <property type="entry name" value="FYVE_Slp3_4_5"/>
    <property type="match status" value="1"/>
</dbReference>
<dbReference type="Gene3D" id="2.60.40.150">
    <property type="entry name" value="C2 domain"/>
    <property type="match status" value="1"/>
</dbReference>
<dbReference type="SUPFAM" id="SSF49562">
    <property type="entry name" value="C2 domain (Calcium/lipid-binding domain, CaLB)"/>
    <property type="match status" value="1"/>
</dbReference>
<dbReference type="InterPro" id="IPR036873">
    <property type="entry name" value="Rhodanese-like_dom_sf"/>
</dbReference>
<dbReference type="WBParaSite" id="ACRNAN_scaffold1984.g11611.t1">
    <property type="protein sequence ID" value="ACRNAN_scaffold1984.g11611.t1"/>
    <property type="gene ID" value="ACRNAN_scaffold1984.g11611"/>
</dbReference>
<keyword evidence="3" id="KW-0862">Zinc</keyword>
<dbReference type="PROSITE" id="PS50004">
    <property type="entry name" value="C2"/>
    <property type="match status" value="1"/>
</dbReference>
<dbReference type="GO" id="GO:0042043">
    <property type="term" value="F:neurexin family protein binding"/>
    <property type="evidence" value="ECO:0007669"/>
    <property type="project" value="TreeGrafter"/>
</dbReference>
<accession>A0A914D686</accession>
<dbReference type="GO" id="GO:0008270">
    <property type="term" value="F:zinc ion binding"/>
    <property type="evidence" value="ECO:0007669"/>
    <property type="project" value="UniProtKB-KW"/>
</dbReference>
<dbReference type="PANTHER" id="PTHR45716:SF2">
    <property type="entry name" value="BITESIZE, ISOFORM I"/>
    <property type="match status" value="1"/>
</dbReference>
<feature type="domain" description="RabBD" evidence="8">
    <location>
        <begin position="842"/>
        <end position="988"/>
    </location>
</feature>
<evidence type="ECO:0000259" key="6">
    <source>
        <dbReference type="PROSITE" id="PS50004"/>
    </source>
</evidence>
<dbReference type="GO" id="GO:0006887">
    <property type="term" value="P:exocytosis"/>
    <property type="evidence" value="ECO:0007669"/>
    <property type="project" value="TreeGrafter"/>
</dbReference>
<feature type="compositionally biased region" description="Acidic residues" evidence="5">
    <location>
        <begin position="1079"/>
        <end position="1090"/>
    </location>
</feature>
<dbReference type="InterPro" id="IPR011011">
    <property type="entry name" value="Znf_FYVE_PHD"/>
</dbReference>
<dbReference type="InterPro" id="IPR035892">
    <property type="entry name" value="C2_domain_sf"/>
</dbReference>
<dbReference type="Pfam" id="PF02318">
    <property type="entry name" value="FYVE_2"/>
    <property type="match status" value="1"/>
</dbReference>
<sequence>MATVFEFNNIQFEHLTPLGGMDFEIYLKQLKPFKYSDVNTLMRDASITKEQLEFLMDPSEEETHVDGMICILNYHFNKAEKLNFSGYPEEAYKEYARFVEVADLMNHRFSHEDFLLNFQQSPNKKNLPNIFELWIVCLTKMTTLLDFIQKRYNLAKLGELVDVDLTYEEDCDCQMPQQISKQAILNYMKEGKTILIIDYRSECNEMIYSTDYSSLIVARVPLDLMLDYHEDFNELYSELPIATVSKLCRLNTYDRIVLLGDKYDSDETRMLYGLLNHAWIKAWGRDGYSHLNLLKFELKSKPQFLKDGFRGWKNETPDMCCSSEQFHLCYWGDYPNFMLKGLSRLFKFESMGLDKCEPSKALEQRAKEISPIWDIVYAKRIKPPFQIRVDGAKEISPIWDIVKRTFVKTKKVITKESAKTSSGMKRGFLLKNERKEAHKENPEDTLKRVFGFSQEEFGYTCKKEENDELKKFCEKHGFNVETIRLDYGDESKNKKTANVEPRKQKEHLEDKINELLKIEETVSAKDQVEPMAHAKTVKNRKKKEKKKEKRKILAVEKAIVDEKEISRSENEKRVSKVTGFHANRDETIDAISNQVQSNMTTRMPEISSEPSKPDIKTQMEQNLECSALNKPTPKLPREEPKSDASKNVENINESIDLTKNFEVQLGPSIILEEATKVTVNNSTDQKSSTKNEKLVEAKNEEICQKIEHLKPLEKHFVINIQEDSYGHTYEKIFAPCFDEILTEVEAEDGFTWEYHQIRNFSLFCSTMLNNAKNLKKITLITKTARQVRQYYIQRKELESIEKNMASMGLEITIIFDEEIHDREFRSPFPFFLFIKMLPADINLLIQQLSPEEHAKIRPVLERDLEFQRREKARIRLLRTSVELTKSANFYQFQGDDDRLQSLSSDSIGSQVSLTPSNESSTNSKRTCKTCATPFGFIFNAGSRCRKCKQMVCENCRCWTSPERHTWFCNICFQERELMMASNEWYYHSPEEPNNVSEMLLLHMRRATLMNKRRFESANNMDINSEARRRNSPHTTRRNNSLPFAFPPIPKECLLQIPREHAYEPTMRSIRQRRSNPGDSIDEEDISETDSNEPASEERYDYRILVRPRSPTSNYTEDKGFLSYDIPEHTEQFEDDSLTCSEVTSMVQTSSENLLDSFDDTGTEISSSRPQTSCSVEMPKLDLPTTSRRSNSYSNASSTSGTLTATDTAPFVDQSPHALGQVQIKLIYNLQMGCLEVQVVECRGLPHFGKHYPNTFVQISLLPEDGYSEHSKVRTSLRKRSFNPVYNEILRFNNLTKFELDERYLQIGVWHSEAFHNKSLIGECFLKMADYPWNYLDPIWISLKAYPESVPPDPLHVETSRGTITFEL</sequence>
<feature type="domain" description="C2" evidence="6">
    <location>
        <begin position="1217"/>
        <end position="1340"/>
    </location>
</feature>
<feature type="region of interest" description="Disordered" evidence="5">
    <location>
        <begin position="1063"/>
        <end position="1100"/>
    </location>
</feature>
<dbReference type="GO" id="GO:0070382">
    <property type="term" value="C:exocytic vesicle"/>
    <property type="evidence" value="ECO:0007669"/>
    <property type="project" value="TreeGrafter"/>
</dbReference>
<dbReference type="InterPro" id="IPR041282">
    <property type="entry name" value="FYVE_2"/>
</dbReference>
<evidence type="ECO:0000313" key="9">
    <source>
        <dbReference type="Proteomes" id="UP000887540"/>
    </source>
</evidence>
<feature type="domain" description="FYVE-type" evidence="7">
    <location>
        <begin position="921"/>
        <end position="976"/>
    </location>
</feature>
<dbReference type="PANTHER" id="PTHR45716">
    <property type="entry name" value="BITESIZE, ISOFORM I"/>
    <property type="match status" value="1"/>
</dbReference>
<feature type="compositionally biased region" description="Polar residues" evidence="5">
    <location>
        <begin position="1162"/>
        <end position="1174"/>
    </location>
</feature>
<evidence type="ECO:0000313" key="10">
    <source>
        <dbReference type="WBParaSite" id="ACRNAN_scaffold1984.g11611.t1"/>
    </source>
</evidence>
<evidence type="ECO:0000256" key="4">
    <source>
        <dbReference type="PROSITE-ProRule" id="PRU00091"/>
    </source>
</evidence>
<dbReference type="SMART" id="SM00239">
    <property type="entry name" value="C2"/>
    <property type="match status" value="1"/>
</dbReference>
<evidence type="ECO:0000256" key="1">
    <source>
        <dbReference type="ARBA" id="ARBA00022723"/>
    </source>
</evidence>
<dbReference type="InterPro" id="IPR032341">
    <property type="entry name" value="MITD1_C"/>
</dbReference>
<dbReference type="PROSITE" id="PS50916">
    <property type="entry name" value="RABBD"/>
    <property type="match status" value="1"/>
</dbReference>
<name>A0A914D686_9BILA</name>
<reference evidence="10" key="1">
    <citation type="submission" date="2022-11" db="UniProtKB">
        <authorList>
            <consortium name="WormBaseParasite"/>
        </authorList>
    </citation>
    <scope>IDENTIFICATION</scope>
</reference>
<dbReference type="Pfam" id="PF00168">
    <property type="entry name" value="C2"/>
    <property type="match status" value="1"/>
</dbReference>
<dbReference type="Pfam" id="PF16565">
    <property type="entry name" value="MIT_C"/>
    <property type="match status" value="1"/>
</dbReference>
<feature type="region of interest" description="Disordered" evidence="5">
    <location>
        <begin position="1019"/>
        <end position="1041"/>
    </location>
</feature>
<dbReference type="Gene3D" id="3.30.870.30">
    <property type="entry name" value="MITD, C-terminal phospholipase D-like domain"/>
    <property type="match status" value="1"/>
</dbReference>
<keyword evidence="2 4" id="KW-0863">Zinc-finger</keyword>
<feature type="region of interest" description="Disordered" evidence="5">
    <location>
        <begin position="626"/>
        <end position="645"/>
    </location>
</feature>
<dbReference type="InterPro" id="IPR017455">
    <property type="entry name" value="Znf_FYVE-rel"/>
</dbReference>
<dbReference type="Proteomes" id="UP000887540">
    <property type="component" value="Unplaced"/>
</dbReference>
<keyword evidence="1" id="KW-0479">Metal-binding</keyword>
<dbReference type="InterPro" id="IPR010911">
    <property type="entry name" value="Rab_BD"/>
</dbReference>
<evidence type="ECO:0000256" key="2">
    <source>
        <dbReference type="ARBA" id="ARBA00022771"/>
    </source>
</evidence>
<proteinExistence type="predicted"/>